<protein>
    <submittedName>
        <fullName evidence="10">Succinate dehydrogenase</fullName>
    </submittedName>
</protein>
<keyword evidence="3 9" id="KW-0812">Transmembrane</keyword>
<evidence type="ECO:0000256" key="3">
    <source>
        <dbReference type="ARBA" id="ARBA00022692"/>
    </source>
</evidence>
<evidence type="ECO:0000256" key="9">
    <source>
        <dbReference type="SAM" id="Phobius"/>
    </source>
</evidence>
<evidence type="ECO:0000256" key="8">
    <source>
        <dbReference type="PIRSR" id="PIRSR000170-1"/>
    </source>
</evidence>
<feature type="transmembrane region" description="Helical" evidence="9">
    <location>
        <begin position="97"/>
        <end position="115"/>
    </location>
</feature>
<keyword evidence="11" id="KW-1185">Reference proteome</keyword>
<accession>A0A2W1L627</accession>
<evidence type="ECO:0000256" key="1">
    <source>
        <dbReference type="ARBA" id="ARBA00004370"/>
    </source>
</evidence>
<keyword evidence="4 8" id="KW-0479">Metal-binding</keyword>
<dbReference type="Pfam" id="PF01127">
    <property type="entry name" value="Sdh_cyt"/>
    <property type="match status" value="1"/>
</dbReference>
<dbReference type="SUPFAM" id="SSF81343">
    <property type="entry name" value="Fumarate reductase respiratory complex transmembrane subunits"/>
    <property type="match status" value="1"/>
</dbReference>
<sequence>MKGNSYYSRRLHSLLGVIPLSLFIVEHMLTNFAAVEGGPQGFKDAVAFLNGLPLVFFLELFGIWLPLLFHGVYGLYIAYQSNINTGQFQYGRNWAFALQRISGVITFIFVVWHVYQTRFQVAVGNVTHEQLGSSMHDIANNPFFFAFYVVGVVAATFHFANGMWAFLVSWGITVGPRAQRVSSYIWMGVFVIVTAMFLASLAAFRGDEFKEASAAIDAVRSLVNIG</sequence>
<dbReference type="RefSeq" id="WP_111148108.1">
    <property type="nucleotide sequence ID" value="NZ_QKRB01000053.1"/>
</dbReference>
<evidence type="ECO:0000256" key="7">
    <source>
        <dbReference type="ARBA" id="ARBA00023136"/>
    </source>
</evidence>
<dbReference type="GO" id="GO:0016020">
    <property type="term" value="C:membrane"/>
    <property type="evidence" value="ECO:0007669"/>
    <property type="project" value="UniProtKB-SubCell"/>
</dbReference>
<comment type="subcellular location">
    <subcellularLocation>
        <location evidence="1">Membrane</location>
    </subcellularLocation>
</comment>
<keyword evidence="6 8" id="KW-0408">Iron</keyword>
<dbReference type="EMBL" id="QKRB01000053">
    <property type="protein sequence ID" value="PZD94339.1"/>
    <property type="molecule type" value="Genomic_DNA"/>
</dbReference>
<evidence type="ECO:0000313" key="11">
    <source>
        <dbReference type="Proteomes" id="UP000249522"/>
    </source>
</evidence>
<evidence type="ECO:0000256" key="5">
    <source>
        <dbReference type="ARBA" id="ARBA00022989"/>
    </source>
</evidence>
<evidence type="ECO:0000256" key="6">
    <source>
        <dbReference type="ARBA" id="ARBA00023004"/>
    </source>
</evidence>
<feature type="transmembrane region" description="Helical" evidence="9">
    <location>
        <begin position="143"/>
        <end position="172"/>
    </location>
</feature>
<proteinExistence type="predicted"/>
<dbReference type="NCBIfam" id="TIGR02046">
    <property type="entry name" value="sdhC_b558_fam"/>
    <property type="match status" value="1"/>
</dbReference>
<dbReference type="PIRSF" id="PIRSF000170">
    <property type="entry name" value="Succ_dh_cyt_b558"/>
    <property type="match status" value="1"/>
</dbReference>
<dbReference type="GO" id="GO:0046872">
    <property type="term" value="F:metal ion binding"/>
    <property type="evidence" value="ECO:0007669"/>
    <property type="project" value="UniProtKB-KW"/>
</dbReference>
<feature type="binding site" description="axial binding residue" evidence="8">
    <location>
        <position position="158"/>
    </location>
    <ligand>
        <name>heme</name>
        <dbReference type="ChEBI" id="CHEBI:30413"/>
    </ligand>
    <ligandPart>
        <name>Fe</name>
        <dbReference type="ChEBI" id="CHEBI:18248"/>
    </ligandPart>
</feature>
<gene>
    <name evidence="10" type="ORF">DNH61_18185</name>
</gene>
<dbReference type="InterPro" id="IPR000701">
    <property type="entry name" value="SuccDH_FuR_B_TM-su"/>
</dbReference>
<dbReference type="CDD" id="cd03497">
    <property type="entry name" value="SQR_TypeB_1_TM"/>
    <property type="match status" value="1"/>
</dbReference>
<evidence type="ECO:0000313" key="10">
    <source>
        <dbReference type="EMBL" id="PZD94339.1"/>
    </source>
</evidence>
<comment type="caution">
    <text evidence="10">The sequence shown here is derived from an EMBL/GenBank/DDBJ whole genome shotgun (WGS) entry which is preliminary data.</text>
</comment>
<name>A0A2W1L627_9BACL</name>
<keyword evidence="5 9" id="KW-1133">Transmembrane helix</keyword>
<reference evidence="10 11" key="1">
    <citation type="submission" date="2018-06" db="EMBL/GenBank/DDBJ databases">
        <title>Paenibacillus imtechensis sp. nov.</title>
        <authorList>
            <person name="Pinnaka A.K."/>
            <person name="Singh H."/>
            <person name="Kaur M."/>
        </authorList>
    </citation>
    <scope>NUCLEOTIDE SEQUENCE [LARGE SCALE GENOMIC DNA]</scope>
    <source>
        <strain evidence="10 11">SMB1</strain>
    </source>
</reference>
<feature type="transmembrane region" description="Helical" evidence="9">
    <location>
        <begin position="54"/>
        <end position="76"/>
    </location>
</feature>
<evidence type="ECO:0000256" key="2">
    <source>
        <dbReference type="ARBA" id="ARBA00022617"/>
    </source>
</evidence>
<feature type="transmembrane region" description="Helical" evidence="9">
    <location>
        <begin position="184"/>
        <end position="204"/>
    </location>
</feature>
<feature type="transmembrane region" description="Helical" evidence="9">
    <location>
        <begin position="12"/>
        <end position="34"/>
    </location>
</feature>
<keyword evidence="7 9" id="KW-0472">Membrane</keyword>
<keyword evidence="2 8" id="KW-0349">Heme</keyword>
<evidence type="ECO:0000256" key="4">
    <source>
        <dbReference type="ARBA" id="ARBA00022723"/>
    </source>
</evidence>
<organism evidence="10 11">
    <name type="scientific">Paenibacillus sambharensis</name>
    <dbReference type="NCBI Taxonomy" id="1803190"/>
    <lineage>
        <taxon>Bacteria</taxon>
        <taxon>Bacillati</taxon>
        <taxon>Bacillota</taxon>
        <taxon>Bacilli</taxon>
        <taxon>Bacillales</taxon>
        <taxon>Paenibacillaceae</taxon>
        <taxon>Paenibacillus</taxon>
    </lineage>
</organism>
<dbReference type="Proteomes" id="UP000249522">
    <property type="component" value="Unassembled WGS sequence"/>
</dbReference>
<dbReference type="InterPro" id="IPR011138">
    <property type="entry name" value="Cytochrome_b-558"/>
</dbReference>
<dbReference type="Gene3D" id="1.20.1300.10">
    <property type="entry name" value="Fumarate reductase/succinate dehydrogenase, transmembrane subunit"/>
    <property type="match status" value="1"/>
</dbReference>
<dbReference type="InterPro" id="IPR034804">
    <property type="entry name" value="SQR/QFR_C/D"/>
</dbReference>
<feature type="binding site" description="axial binding residue" evidence="8">
    <location>
        <position position="70"/>
    </location>
    <ligand>
        <name>heme</name>
        <dbReference type="ChEBI" id="CHEBI:30413"/>
    </ligand>
    <ligandPart>
        <name>Fe</name>
        <dbReference type="ChEBI" id="CHEBI:18248"/>
    </ligandPart>
</feature>
<dbReference type="OrthoDB" id="9789209at2"/>
<dbReference type="InterPro" id="IPR016002">
    <property type="entry name" value="Succ_DH_cyt_b558_Firmicute"/>
</dbReference>
<feature type="binding site" description="axial binding residue" evidence="8">
    <location>
        <position position="27"/>
    </location>
    <ligand>
        <name>heme</name>
        <dbReference type="ChEBI" id="CHEBI:30413"/>
    </ligand>
    <ligandPart>
        <name>Fe</name>
        <dbReference type="ChEBI" id="CHEBI:18248"/>
    </ligandPart>
</feature>
<dbReference type="AlphaFoldDB" id="A0A2W1L627"/>
<feature type="binding site" description="axial binding residue" evidence="8">
    <location>
        <position position="113"/>
    </location>
    <ligand>
        <name>heme</name>
        <dbReference type="ChEBI" id="CHEBI:30413"/>
    </ligand>
    <ligandPart>
        <name>Fe</name>
        <dbReference type="ChEBI" id="CHEBI:18248"/>
    </ligandPart>
</feature>